<comment type="caution">
    <text evidence="3">The sequence shown here is derived from an EMBL/GenBank/DDBJ whole genome shotgun (WGS) entry which is preliminary data.</text>
</comment>
<dbReference type="GO" id="GO:0016301">
    <property type="term" value="F:kinase activity"/>
    <property type="evidence" value="ECO:0007669"/>
    <property type="project" value="UniProtKB-KW"/>
</dbReference>
<organism evidence="3 4">
    <name type="scientific">Orchesella cincta</name>
    <name type="common">Springtail</name>
    <name type="synonym">Podura cincta</name>
    <dbReference type="NCBI Taxonomy" id="48709"/>
    <lineage>
        <taxon>Eukaryota</taxon>
        <taxon>Metazoa</taxon>
        <taxon>Ecdysozoa</taxon>
        <taxon>Arthropoda</taxon>
        <taxon>Hexapoda</taxon>
        <taxon>Collembola</taxon>
        <taxon>Entomobryomorpha</taxon>
        <taxon>Entomobryoidea</taxon>
        <taxon>Orchesellidae</taxon>
        <taxon>Orchesellinae</taxon>
        <taxon>Orchesella</taxon>
    </lineage>
</organism>
<name>A0A1D2MV39_ORCCI</name>
<feature type="chain" id="PRO_5008904590" evidence="2">
    <location>
        <begin position="23"/>
        <end position="105"/>
    </location>
</feature>
<keyword evidence="3" id="KW-0418">Kinase</keyword>
<keyword evidence="2" id="KW-0732">Signal</keyword>
<protein>
    <submittedName>
        <fullName evidence="3">Polyphosphate kinase</fullName>
    </submittedName>
</protein>
<sequence length="105" mass="10958">MKKLVVYLLIGVVLSILTYTKAQEVSIYGGRAQIPLGEGGGEGGGDGDGSNDEVQDESELASALGIDRQALYEDLMRIQEELGGSPLAALAGGGDAPQSQEQEEY</sequence>
<evidence type="ECO:0000256" key="2">
    <source>
        <dbReference type="SAM" id="SignalP"/>
    </source>
</evidence>
<dbReference type="EMBL" id="LJIJ01000485">
    <property type="protein sequence ID" value="ODM96947.1"/>
    <property type="molecule type" value="Genomic_DNA"/>
</dbReference>
<gene>
    <name evidence="3" type="ORF">Ocin01_09727</name>
</gene>
<evidence type="ECO:0000313" key="3">
    <source>
        <dbReference type="EMBL" id="ODM96947.1"/>
    </source>
</evidence>
<evidence type="ECO:0000256" key="1">
    <source>
        <dbReference type="SAM" id="MobiDB-lite"/>
    </source>
</evidence>
<keyword evidence="4" id="KW-1185">Reference proteome</keyword>
<dbReference type="AlphaFoldDB" id="A0A1D2MV39"/>
<feature type="compositionally biased region" description="Acidic residues" evidence="1">
    <location>
        <begin position="49"/>
        <end position="59"/>
    </location>
</feature>
<evidence type="ECO:0000313" key="4">
    <source>
        <dbReference type="Proteomes" id="UP000094527"/>
    </source>
</evidence>
<proteinExistence type="predicted"/>
<feature type="region of interest" description="Disordered" evidence="1">
    <location>
        <begin position="34"/>
        <end position="59"/>
    </location>
</feature>
<feature type="region of interest" description="Disordered" evidence="1">
    <location>
        <begin position="86"/>
        <end position="105"/>
    </location>
</feature>
<keyword evidence="3" id="KW-0808">Transferase</keyword>
<reference evidence="3 4" key="1">
    <citation type="journal article" date="2016" name="Genome Biol. Evol.">
        <title>Gene Family Evolution Reflects Adaptation to Soil Environmental Stressors in the Genome of the Collembolan Orchesella cincta.</title>
        <authorList>
            <person name="Faddeeva-Vakhrusheva A."/>
            <person name="Derks M.F."/>
            <person name="Anvar S.Y."/>
            <person name="Agamennone V."/>
            <person name="Suring W."/>
            <person name="Smit S."/>
            <person name="van Straalen N.M."/>
            <person name="Roelofs D."/>
        </authorList>
    </citation>
    <scope>NUCLEOTIDE SEQUENCE [LARGE SCALE GENOMIC DNA]</scope>
    <source>
        <tissue evidence="3">Mixed pool</tissue>
    </source>
</reference>
<feature type="compositionally biased region" description="Gly residues" evidence="1">
    <location>
        <begin position="37"/>
        <end position="48"/>
    </location>
</feature>
<accession>A0A1D2MV39</accession>
<dbReference type="Proteomes" id="UP000094527">
    <property type="component" value="Unassembled WGS sequence"/>
</dbReference>
<feature type="signal peptide" evidence="2">
    <location>
        <begin position="1"/>
        <end position="22"/>
    </location>
</feature>